<dbReference type="OrthoDB" id="5407799at2759"/>
<gene>
    <name evidence="2" type="ORF">RirG_103530</name>
</gene>
<dbReference type="HOGENOM" id="CLU_1278245_0_0_1"/>
<accession>A0A015MPC4</accession>
<dbReference type="Proteomes" id="UP000022910">
    <property type="component" value="Unassembled WGS sequence"/>
</dbReference>
<dbReference type="PANTHER" id="PTHR46603:SF1">
    <property type="entry name" value="ABSCISSION_NOCUT CHECKPOINT REGULATOR"/>
    <property type="match status" value="1"/>
</dbReference>
<name>A0A015MPC4_RHIIW</name>
<protein>
    <submittedName>
        <fullName evidence="2">Uncharacterized protein</fullName>
    </submittedName>
</protein>
<evidence type="ECO:0000313" key="3">
    <source>
        <dbReference type="Proteomes" id="UP000022910"/>
    </source>
</evidence>
<evidence type="ECO:0000313" key="2">
    <source>
        <dbReference type="EMBL" id="EXX68618.1"/>
    </source>
</evidence>
<dbReference type="Pfam" id="PF22586">
    <property type="entry name" value="ANCHR-like_BBOX"/>
    <property type="match status" value="1"/>
</dbReference>
<evidence type="ECO:0000256" key="1">
    <source>
        <dbReference type="SAM" id="Coils"/>
    </source>
</evidence>
<feature type="coiled-coil region" evidence="1">
    <location>
        <begin position="146"/>
        <end position="173"/>
    </location>
</feature>
<comment type="caution">
    <text evidence="2">The sequence shown here is derived from an EMBL/GenBank/DDBJ whole genome shotgun (WGS) entry which is preliminary data.</text>
</comment>
<keyword evidence="3" id="KW-1185">Reference proteome</keyword>
<dbReference type="EMBL" id="JEMT01017230">
    <property type="protein sequence ID" value="EXX68618.1"/>
    <property type="molecule type" value="Genomic_DNA"/>
</dbReference>
<organism evidence="2 3">
    <name type="scientific">Rhizophagus irregularis (strain DAOM 197198w)</name>
    <name type="common">Glomus intraradices</name>
    <dbReference type="NCBI Taxonomy" id="1432141"/>
    <lineage>
        <taxon>Eukaryota</taxon>
        <taxon>Fungi</taxon>
        <taxon>Fungi incertae sedis</taxon>
        <taxon>Mucoromycota</taxon>
        <taxon>Glomeromycotina</taxon>
        <taxon>Glomeromycetes</taxon>
        <taxon>Glomerales</taxon>
        <taxon>Glomeraceae</taxon>
        <taxon>Rhizophagus</taxon>
    </lineage>
</organism>
<dbReference type="AlphaFoldDB" id="A0A015MPC4"/>
<reference evidence="2 3" key="1">
    <citation type="submission" date="2014-02" db="EMBL/GenBank/DDBJ databases">
        <title>Single nucleus genome sequencing reveals high similarity among nuclei of an endomycorrhizal fungus.</title>
        <authorList>
            <person name="Lin K."/>
            <person name="Geurts R."/>
            <person name="Zhang Z."/>
            <person name="Limpens E."/>
            <person name="Saunders D.G."/>
            <person name="Mu D."/>
            <person name="Pang E."/>
            <person name="Cao H."/>
            <person name="Cha H."/>
            <person name="Lin T."/>
            <person name="Zhou Q."/>
            <person name="Shang Y."/>
            <person name="Li Y."/>
            <person name="Ivanov S."/>
            <person name="Sharma T."/>
            <person name="Velzen R.V."/>
            <person name="Ruijter N.D."/>
            <person name="Aanen D.K."/>
            <person name="Win J."/>
            <person name="Kamoun S."/>
            <person name="Bisseling T."/>
            <person name="Huang S."/>
        </authorList>
    </citation>
    <scope>NUCLEOTIDE SEQUENCE [LARGE SCALE GENOMIC DNA]</scope>
    <source>
        <strain evidence="3">DAOM197198w</strain>
    </source>
</reference>
<dbReference type="STRING" id="1432141.A0A015MPC4"/>
<dbReference type="InterPro" id="IPR044553">
    <property type="entry name" value="Bbox1_ANCHR"/>
</dbReference>
<dbReference type="PANTHER" id="PTHR46603">
    <property type="entry name" value="ABSCISSION/NOCUT CHECKPOINT REGULATOR"/>
    <property type="match status" value="1"/>
</dbReference>
<sequence>MPRDNKDNLTEEELVERFAKLFGHKPSSNKNIAKTSTSVIDLTKSSSHIDSFFPSTSNLKNTNDFQYKLPIEKGFDEKEVEKLSMSEPLNTPILINYDDQKKLNKVMTEFLGEEFTPSNKNFDENDDATRLIKEIQDEINLESKYKDNLYELKEKKEQDFIELEKRYKEFKIHATNENISNKNNISISSLGPPPKPIDLSEFGLDDYDLNNWCCICNEDAIIKCRDCDGDLYCQSCFNEGHLGSHSDYEMKQHKFEVYNRRMN</sequence>
<dbReference type="CDD" id="cd19817">
    <property type="entry name" value="Bbox1_ANCHR-like"/>
    <property type="match status" value="1"/>
</dbReference>
<dbReference type="OMA" id="ECFFHTH"/>
<proteinExistence type="predicted"/>
<dbReference type="SUPFAM" id="SSF57845">
    <property type="entry name" value="B-box zinc-binding domain"/>
    <property type="match status" value="1"/>
</dbReference>
<keyword evidence="1" id="KW-0175">Coiled coil</keyword>